<reference evidence="3" key="1">
    <citation type="submission" date="2016-10" db="EMBL/GenBank/DDBJ databases">
        <authorList>
            <person name="Varghese N."/>
            <person name="Submissions S."/>
        </authorList>
    </citation>
    <scope>NUCLEOTIDE SEQUENCE [LARGE SCALE GENOMIC DNA]</scope>
    <source>
        <strain evidence="3">DSM 43163</strain>
    </source>
</reference>
<feature type="region of interest" description="Disordered" evidence="1">
    <location>
        <begin position="66"/>
        <end position="88"/>
    </location>
</feature>
<sequence>MTRMNIDIDEAALTELMELLETDDRDKAVNLAVQAAAVRVRLAKPAQRELAELFASGALDLEALEQPWRQRHSSQTPAHFTGSTESRP</sequence>
<evidence type="ECO:0000256" key="1">
    <source>
        <dbReference type="SAM" id="MobiDB-lite"/>
    </source>
</evidence>
<evidence type="ECO:0008006" key="4">
    <source>
        <dbReference type="Google" id="ProtNLM"/>
    </source>
</evidence>
<protein>
    <recommendedName>
        <fullName evidence="4">Antitoxin of type II TA system, VapB</fullName>
    </recommendedName>
</protein>
<feature type="compositionally biased region" description="Polar residues" evidence="1">
    <location>
        <begin position="73"/>
        <end position="88"/>
    </location>
</feature>
<dbReference type="EMBL" id="FNVO01000011">
    <property type="protein sequence ID" value="SEG76291.1"/>
    <property type="molecule type" value="Genomic_DNA"/>
</dbReference>
<name>A0A1H6CTC4_9ACTN</name>
<dbReference type="Proteomes" id="UP000236723">
    <property type="component" value="Unassembled WGS sequence"/>
</dbReference>
<dbReference type="AlphaFoldDB" id="A0A1H6CTC4"/>
<evidence type="ECO:0000313" key="2">
    <source>
        <dbReference type="EMBL" id="SEG76291.1"/>
    </source>
</evidence>
<proteinExistence type="predicted"/>
<organism evidence="2 3">
    <name type="scientific">Thermomonospora echinospora</name>
    <dbReference type="NCBI Taxonomy" id="1992"/>
    <lineage>
        <taxon>Bacteria</taxon>
        <taxon>Bacillati</taxon>
        <taxon>Actinomycetota</taxon>
        <taxon>Actinomycetes</taxon>
        <taxon>Streptosporangiales</taxon>
        <taxon>Thermomonosporaceae</taxon>
        <taxon>Thermomonospora</taxon>
    </lineage>
</organism>
<keyword evidence="3" id="KW-1185">Reference proteome</keyword>
<gene>
    <name evidence="2" type="ORF">SAMN04489712_111146</name>
</gene>
<evidence type="ECO:0000313" key="3">
    <source>
        <dbReference type="Proteomes" id="UP000236723"/>
    </source>
</evidence>
<accession>A0A1H6CTC4</accession>